<reference evidence="3" key="1">
    <citation type="submission" date="2020-01" db="EMBL/GenBank/DDBJ databases">
        <authorList>
            <consortium name="DOE Joint Genome Institute"/>
            <person name="Haridas S."/>
            <person name="Albert R."/>
            <person name="Binder M."/>
            <person name="Bloem J."/>
            <person name="Labutti K."/>
            <person name="Salamov A."/>
            <person name="Andreopoulos B."/>
            <person name="Baker S.E."/>
            <person name="Barry K."/>
            <person name="Bills G."/>
            <person name="Bluhm B.H."/>
            <person name="Cannon C."/>
            <person name="Castanera R."/>
            <person name="Culley D.E."/>
            <person name="Daum C."/>
            <person name="Ezra D."/>
            <person name="Gonzalez J.B."/>
            <person name="Henrissat B."/>
            <person name="Kuo A."/>
            <person name="Liang C."/>
            <person name="Lipzen A."/>
            <person name="Lutzoni F."/>
            <person name="Magnuson J."/>
            <person name="Mondo S."/>
            <person name="Nolan M."/>
            <person name="Ohm R."/>
            <person name="Pangilinan J."/>
            <person name="Park H.-J."/>
            <person name="Ramirez L."/>
            <person name="Alfaro M."/>
            <person name="Sun H."/>
            <person name="Tritt A."/>
            <person name="Yoshinaga Y."/>
            <person name="Zwiers L.-H."/>
            <person name="Turgeon B.G."/>
            <person name="Goodwin S.B."/>
            <person name="Spatafora J.W."/>
            <person name="Crous P.W."/>
            <person name="Grigoriev I.V."/>
        </authorList>
    </citation>
    <scope>NUCLEOTIDE SEQUENCE</scope>
    <source>
        <strain evidence="3">P77</strain>
    </source>
</reference>
<feature type="chain" id="PRO_5025684046" evidence="2">
    <location>
        <begin position="27"/>
        <end position="459"/>
    </location>
</feature>
<dbReference type="EMBL" id="ML975417">
    <property type="protein sequence ID" value="KAF1829939.1"/>
    <property type="molecule type" value="Genomic_DNA"/>
</dbReference>
<evidence type="ECO:0000313" key="3">
    <source>
        <dbReference type="EMBL" id="KAF1829939.1"/>
    </source>
</evidence>
<dbReference type="AlphaFoldDB" id="A0A6A5JZJ6"/>
<feature type="region of interest" description="Disordered" evidence="1">
    <location>
        <begin position="107"/>
        <end position="153"/>
    </location>
</feature>
<sequence length="459" mass="52253">MVRVRACGSLLHLLVVLRLLFSPSSLFRDQLVSPAIFGLRSRLPQLSTCLAAPSSLFRRQLLTPTISALRSRLPQFSLTPAVRRRTRKMERGKAGLDDSMVSSVDRVNTAGSLPNPVKAAKRKRRLPIDTTSPPLRRGHRAGRGHKTTGNRPTRPARLLLLPREIRNCIYHHAFEGSSGTVIQFRQGNITIAADYGTKIDMMAWRYHEESWHPLENGLPTWLLMNKQVLIEALEFFHLKARFFYTINLAEPLIRHLTSHAYLSLERAVTVHFSTHRMLGLEIEQQTENESGHKHWKVGLWRNEKAILEEAISHLTGPSPAVQSLTLRFSAFTMEWDYLPTSGFDPIVHDIRSRLGLDDQLPKSLMHVSFALRIRRAREENGQVGHILAAVKNEMRRLAMLVVDNPGVKADESEICQYHKHSSYPSGLPCQSDQSNYLDSIWRFEATSAAYRRSLAFERI</sequence>
<dbReference type="Proteomes" id="UP000800040">
    <property type="component" value="Unassembled WGS sequence"/>
</dbReference>
<keyword evidence="4" id="KW-1185">Reference proteome</keyword>
<protein>
    <submittedName>
        <fullName evidence="3">Uncharacterized protein</fullName>
    </submittedName>
</protein>
<proteinExistence type="predicted"/>
<evidence type="ECO:0000313" key="4">
    <source>
        <dbReference type="Proteomes" id="UP000800040"/>
    </source>
</evidence>
<feature type="signal peptide" evidence="2">
    <location>
        <begin position="1"/>
        <end position="26"/>
    </location>
</feature>
<keyword evidence="2" id="KW-0732">Signal</keyword>
<gene>
    <name evidence="3" type="ORF">BDW02DRAFT_650986</name>
</gene>
<accession>A0A6A5JZJ6</accession>
<evidence type="ECO:0000256" key="1">
    <source>
        <dbReference type="SAM" id="MobiDB-lite"/>
    </source>
</evidence>
<feature type="compositionally biased region" description="Basic residues" evidence="1">
    <location>
        <begin position="136"/>
        <end position="148"/>
    </location>
</feature>
<name>A0A6A5JZJ6_9PLEO</name>
<dbReference type="OrthoDB" id="3799620at2759"/>
<evidence type="ECO:0000256" key="2">
    <source>
        <dbReference type="SAM" id="SignalP"/>
    </source>
</evidence>
<organism evidence="3 4">
    <name type="scientific">Decorospora gaudefroyi</name>
    <dbReference type="NCBI Taxonomy" id="184978"/>
    <lineage>
        <taxon>Eukaryota</taxon>
        <taxon>Fungi</taxon>
        <taxon>Dikarya</taxon>
        <taxon>Ascomycota</taxon>
        <taxon>Pezizomycotina</taxon>
        <taxon>Dothideomycetes</taxon>
        <taxon>Pleosporomycetidae</taxon>
        <taxon>Pleosporales</taxon>
        <taxon>Pleosporineae</taxon>
        <taxon>Pleosporaceae</taxon>
        <taxon>Decorospora</taxon>
    </lineage>
</organism>